<proteinExistence type="inferred from homology"/>
<evidence type="ECO:0000256" key="5">
    <source>
        <dbReference type="PROSITE-ProRule" id="PRU01248"/>
    </source>
</evidence>
<dbReference type="PANTHER" id="PTHR30349">
    <property type="entry name" value="PHAGE INTEGRASE-RELATED"/>
    <property type="match status" value="1"/>
</dbReference>
<keyword evidence="3 5" id="KW-0238">DNA-binding</keyword>
<dbReference type="EMBL" id="QPJS01000001">
    <property type="protein sequence ID" value="RCX05524.1"/>
    <property type="molecule type" value="Genomic_DNA"/>
</dbReference>
<dbReference type="InterPro" id="IPR010998">
    <property type="entry name" value="Integrase_recombinase_N"/>
</dbReference>
<comment type="caution">
    <text evidence="8">The sequence shown here is derived from an EMBL/GenBank/DDBJ whole genome shotgun (WGS) entry which is preliminary data.</text>
</comment>
<dbReference type="PANTHER" id="PTHR30349:SF64">
    <property type="entry name" value="PROPHAGE INTEGRASE INTD-RELATED"/>
    <property type="match status" value="1"/>
</dbReference>
<dbReference type="InterPro" id="IPR002104">
    <property type="entry name" value="Integrase_catalytic"/>
</dbReference>
<dbReference type="PROSITE" id="PS51898">
    <property type="entry name" value="TYR_RECOMBINASE"/>
    <property type="match status" value="1"/>
</dbReference>
<sequence length="374" mass="43603">MTKTITLKSIVKDDKICIGIYFPYDKTLIETVKSVGAIWSKTMQCWYLENTKQNFKRMYETLKGFAWLDLSELKKKQPIPYKTQKQASKSLPPLSHEAIVQIQLFEQWMKSKRYSSNTVKTYTEAIRTFLRYHASKPISEITGQDLIEFNNQYILKNQYSSSFQNQVVNAVKLFYSRMTKRRLDPGEIHRPKQGRKLPNVLSKEEVKAILEAPANIKHKAMLSLIYACGLRRSELLNLKLSNVDSKRNLLIIHNAKGKKDRIVPVSDKLIKLLREYYKMYKPKVWLFEGQKPTEPYSEKSLQSVLKQALQKAGIKKPVTLHWLRHSYATHLLESGTDLRYIQELLGHKSSKTTEIYTHVTEKSLKKIKSPFDDL</sequence>
<feature type="domain" description="Core-binding (CB)" evidence="7">
    <location>
        <begin position="99"/>
        <end position="179"/>
    </location>
</feature>
<dbReference type="Pfam" id="PF00589">
    <property type="entry name" value="Phage_integrase"/>
    <property type="match status" value="1"/>
</dbReference>
<dbReference type="InterPro" id="IPR004107">
    <property type="entry name" value="Integrase_SAM-like_N"/>
</dbReference>
<dbReference type="SUPFAM" id="SSF56349">
    <property type="entry name" value="DNA breaking-rejoining enzymes"/>
    <property type="match status" value="1"/>
</dbReference>
<organism evidence="8 9">
    <name type="scientific">Schleiferia thermophila</name>
    <dbReference type="NCBI Taxonomy" id="884107"/>
    <lineage>
        <taxon>Bacteria</taxon>
        <taxon>Pseudomonadati</taxon>
        <taxon>Bacteroidota</taxon>
        <taxon>Flavobacteriia</taxon>
        <taxon>Flavobacteriales</taxon>
        <taxon>Schleiferiaceae</taxon>
        <taxon>Schleiferia</taxon>
    </lineage>
</organism>
<dbReference type="InterPro" id="IPR013762">
    <property type="entry name" value="Integrase-like_cat_sf"/>
</dbReference>
<name>A0A369ADL7_9FLAO</name>
<evidence type="ECO:0000256" key="3">
    <source>
        <dbReference type="ARBA" id="ARBA00023125"/>
    </source>
</evidence>
<keyword evidence="9" id="KW-1185">Reference proteome</keyword>
<keyword evidence="4" id="KW-0233">DNA recombination</keyword>
<dbReference type="GO" id="GO:0015074">
    <property type="term" value="P:DNA integration"/>
    <property type="evidence" value="ECO:0007669"/>
    <property type="project" value="UniProtKB-KW"/>
</dbReference>
<dbReference type="RefSeq" id="WP_114366018.1">
    <property type="nucleotide sequence ID" value="NZ_BHZF01000001.1"/>
</dbReference>
<evidence type="ECO:0000313" key="8">
    <source>
        <dbReference type="EMBL" id="RCX05524.1"/>
    </source>
</evidence>
<dbReference type="Gene3D" id="1.10.443.10">
    <property type="entry name" value="Intergrase catalytic core"/>
    <property type="match status" value="1"/>
</dbReference>
<dbReference type="InterPro" id="IPR011010">
    <property type="entry name" value="DNA_brk_join_enz"/>
</dbReference>
<reference evidence="8 9" key="1">
    <citation type="submission" date="2018-07" db="EMBL/GenBank/DDBJ databases">
        <title>Genomic Encyclopedia of Type Strains, Phase IV (KMG-IV): sequencing the most valuable type-strain genomes for metagenomic binning, comparative biology and taxonomic classification.</title>
        <authorList>
            <person name="Goeker M."/>
        </authorList>
    </citation>
    <scope>NUCLEOTIDE SEQUENCE [LARGE SCALE GENOMIC DNA]</scope>
    <source>
        <strain evidence="8 9">DSM 21410</strain>
    </source>
</reference>
<dbReference type="AlphaFoldDB" id="A0A369ADL7"/>
<evidence type="ECO:0000256" key="2">
    <source>
        <dbReference type="ARBA" id="ARBA00022908"/>
    </source>
</evidence>
<evidence type="ECO:0000313" key="9">
    <source>
        <dbReference type="Proteomes" id="UP000253517"/>
    </source>
</evidence>
<dbReference type="Pfam" id="PF13495">
    <property type="entry name" value="Phage_int_SAM_4"/>
    <property type="match status" value="1"/>
</dbReference>
<keyword evidence="2" id="KW-0229">DNA integration</keyword>
<dbReference type="NCBIfam" id="NF040815">
    <property type="entry name" value="recomb_XerA_Arch"/>
    <property type="match status" value="1"/>
</dbReference>
<dbReference type="GO" id="GO:0003677">
    <property type="term" value="F:DNA binding"/>
    <property type="evidence" value="ECO:0007669"/>
    <property type="project" value="UniProtKB-UniRule"/>
</dbReference>
<comment type="similarity">
    <text evidence="1">Belongs to the 'phage' integrase family.</text>
</comment>
<gene>
    <name evidence="8" type="ORF">DES35_101811</name>
</gene>
<dbReference type="InterPro" id="IPR050090">
    <property type="entry name" value="Tyrosine_recombinase_XerCD"/>
</dbReference>
<dbReference type="GO" id="GO:0006310">
    <property type="term" value="P:DNA recombination"/>
    <property type="evidence" value="ECO:0007669"/>
    <property type="project" value="UniProtKB-KW"/>
</dbReference>
<evidence type="ECO:0000256" key="4">
    <source>
        <dbReference type="ARBA" id="ARBA00023172"/>
    </source>
</evidence>
<accession>A0A369ADL7</accession>
<dbReference type="InterPro" id="IPR044068">
    <property type="entry name" value="CB"/>
</dbReference>
<evidence type="ECO:0000259" key="6">
    <source>
        <dbReference type="PROSITE" id="PS51898"/>
    </source>
</evidence>
<evidence type="ECO:0000259" key="7">
    <source>
        <dbReference type="PROSITE" id="PS51900"/>
    </source>
</evidence>
<feature type="domain" description="Tyr recombinase" evidence="6">
    <location>
        <begin position="196"/>
        <end position="369"/>
    </location>
</feature>
<dbReference type="Proteomes" id="UP000253517">
    <property type="component" value="Unassembled WGS sequence"/>
</dbReference>
<dbReference type="PROSITE" id="PS51900">
    <property type="entry name" value="CB"/>
    <property type="match status" value="1"/>
</dbReference>
<protein>
    <submittedName>
        <fullName evidence="8">Integrase/recombinase XerD</fullName>
    </submittedName>
</protein>
<evidence type="ECO:0000256" key="1">
    <source>
        <dbReference type="ARBA" id="ARBA00008857"/>
    </source>
</evidence>
<dbReference type="Gene3D" id="1.10.150.130">
    <property type="match status" value="1"/>
</dbReference>